<dbReference type="Proteomes" id="UP000325291">
    <property type="component" value="Unassembled WGS sequence"/>
</dbReference>
<evidence type="ECO:0000313" key="7">
    <source>
        <dbReference type="EMBL" id="KAA0917736.1"/>
    </source>
</evidence>
<evidence type="ECO:0000256" key="6">
    <source>
        <dbReference type="SAM" id="Phobius"/>
    </source>
</evidence>
<name>A0A5A9ZLF1_9RHOB</name>
<keyword evidence="8" id="KW-1185">Reference proteome</keyword>
<feature type="transmembrane region" description="Helical" evidence="6">
    <location>
        <begin position="153"/>
        <end position="177"/>
    </location>
</feature>
<dbReference type="GO" id="GO:0005886">
    <property type="term" value="C:plasma membrane"/>
    <property type="evidence" value="ECO:0007669"/>
    <property type="project" value="UniProtKB-SubCell"/>
</dbReference>
<dbReference type="PIRSF" id="PIRSF006324">
    <property type="entry name" value="LeuE"/>
    <property type="match status" value="1"/>
</dbReference>
<dbReference type="PANTHER" id="PTHR30086">
    <property type="entry name" value="ARGININE EXPORTER PROTEIN ARGO"/>
    <property type="match status" value="1"/>
</dbReference>
<evidence type="ECO:0000256" key="5">
    <source>
        <dbReference type="ARBA" id="ARBA00023136"/>
    </source>
</evidence>
<feature type="transmembrane region" description="Helical" evidence="6">
    <location>
        <begin position="47"/>
        <end position="75"/>
    </location>
</feature>
<keyword evidence="5 6" id="KW-0472">Membrane</keyword>
<evidence type="ECO:0000256" key="1">
    <source>
        <dbReference type="ARBA" id="ARBA00004651"/>
    </source>
</evidence>
<feature type="transmembrane region" description="Helical" evidence="6">
    <location>
        <begin position="6"/>
        <end position="26"/>
    </location>
</feature>
<comment type="caution">
    <text evidence="7">The sequence shown here is derived from an EMBL/GenBank/DDBJ whole genome shotgun (WGS) entry which is preliminary data.</text>
</comment>
<feature type="transmembrane region" description="Helical" evidence="6">
    <location>
        <begin position="189"/>
        <end position="206"/>
    </location>
</feature>
<dbReference type="AlphaFoldDB" id="A0A5A9ZLF1"/>
<dbReference type="EMBL" id="VINQ01000003">
    <property type="protein sequence ID" value="KAA0917736.1"/>
    <property type="molecule type" value="Genomic_DNA"/>
</dbReference>
<dbReference type="Pfam" id="PF01810">
    <property type="entry name" value="LysE"/>
    <property type="match status" value="1"/>
</dbReference>
<evidence type="ECO:0000256" key="2">
    <source>
        <dbReference type="ARBA" id="ARBA00022475"/>
    </source>
</evidence>
<protein>
    <submittedName>
        <fullName evidence="7">LysE family translocator</fullName>
    </submittedName>
</protein>
<feature type="transmembrane region" description="Helical" evidence="6">
    <location>
        <begin position="120"/>
        <end position="141"/>
    </location>
</feature>
<dbReference type="RefSeq" id="WP_111363028.1">
    <property type="nucleotide sequence ID" value="NZ_JASHJG010000010.1"/>
</dbReference>
<dbReference type="InterPro" id="IPR001123">
    <property type="entry name" value="LeuE-type"/>
</dbReference>
<dbReference type="PANTHER" id="PTHR30086:SF20">
    <property type="entry name" value="ARGININE EXPORTER PROTEIN ARGO-RELATED"/>
    <property type="match status" value="1"/>
</dbReference>
<reference evidence="7 8" key="1">
    <citation type="submission" date="2019-07" db="EMBL/GenBank/DDBJ databases">
        <title>Aquicoccus porphyridii gen. nov., sp. nov., isolated from a small marine red alga, Porphyridium marinum.</title>
        <authorList>
            <person name="Liu L."/>
        </authorList>
    </citation>
    <scope>NUCLEOTIDE SEQUENCE [LARGE SCALE GENOMIC DNA]</scope>
    <source>
        <strain evidence="7 8">L1 8-17</strain>
    </source>
</reference>
<evidence type="ECO:0000313" key="8">
    <source>
        <dbReference type="Proteomes" id="UP000325291"/>
    </source>
</evidence>
<sequence>MLETLLAMDFATVAAFAGAGILLNLTPGSDVMFASASGLSGGPRAGIAAAAGISLGGLVHTALAAFGLAALIAASPATYDAIRWLGAAYLMFLAVKTWRSPPTSRHGTGENRLYTAFKRGFLTNMLNPKVALFILAFLPQFTTPAAGPIWHQILILGVVFASTGFCITAGYGATAGLLRTALGRVSKTLNRITALVFGALAIRLVWE</sequence>
<evidence type="ECO:0000256" key="4">
    <source>
        <dbReference type="ARBA" id="ARBA00022989"/>
    </source>
</evidence>
<organism evidence="7 8">
    <name type="scientific">Aquicoccus porphyridii</name>
    <dbReference type="NCBI Taxonomy" id="1852029"/>
    <lineage>
        <taxon>Bacteria</taxon>
        <taxon>Pseudomonadati</taxon>
        <taxon>Pseudomonadota</taxon>
        <taxon>Alphaproteobacteria</taxon>
        <taxon>Rhodobacterales</taxon>
        <taxon>Paracoccaceae</taxon>
        <taxon>Aquicoccus</taxon>
    </lineage>
</organism>
<gene>
    <name evidence="7" type="ORF">FLO80_06840</name>
</gene>
<keyword evidence="3 6" id="KW-0812">Transmembrane</keyword>
<dbReference type="GO" id="GO:0015171">
    <property type="term" value="F:amino acid transmembrane transporter activity"/>
    <property type="evidence" value="ECO:0007669"/>
    <property type="project" value="TreeGrafter"/>
</dbReference>
<proteinExistence type="predicted"/>
<keyword evidence="4 6" id="KW-1133">Transmembrane helix</keyword>
<keyword evidence="2" id="KW-1003">Cell membrane</keyword>
<evidence type="ECO:0000256" key="3">
    <source>
        <dbReference type="ARBA" id="ARBA00022692"/>
    </source>
</evidence>
<accession>A0A5A9ZLF1</accession>
<comment type="subcellular location">
    <subcellularLocation>
        <location evidence="1">Cell membrane</location>
        <topology evidence="1">Multi-pass membrane protein</topology>
    </subcellularLocation>
</comment>